<reference evidence="1 2" key="1">
    <citation type="submission" date="2017-05" db="EMBL/GenBank/DDBJ databases">
        <title>Draft genome sequence of Elsinoe australis.</title>
        <authorList>
            <person name="Cheng Q."/>
        </authorList>
    </citation>
    <scope>NUCLEOTIDE SEQUENCE [LARGE SCALE GENOMIC DNA]</scope>
    <source>
        <strain evidence="1 2">NL1</strain>
    </source>
</reference>
<gene>
    <name evidence="1" type="ORF">B9Z65_8175</name>
</gene>
<dbReference type="AlphaFoldDB" id="A0A2P7YW90"/>
<dbReference type="SUPFAM" id="SSF53067">
    <property type="entry name" value="Actin-like ATPase domain"/>
    <property type="match status" value="1"/>
</dbReference>
<dbReference type="InterPro" id="IPR043129">
    <property type="entry name" value="ATPase_NBD"/>
</dbReference>
<sequence>MMAGRNAGMKDLRMASEPEAAAAFALTVTEDLGLRKGDIWTLCDLGAGTGVLITYEIMSLVPLTLREIVEGILNHEKAGVKIGQLVLSNEQLFALFEPEILKILGLIESQVVQARRQVSGMVPRGVILVGGFSQSRYLCKRIQTHFAN</sequence>
<keyword evidence="2" id="KW-1185">Reference proteome</keyword>
<protein>
    <submittedName>
        <fullName evidence="1">Heat shock protein 12A</fullName>
    </submittedName>
</protein>
<organism evidence="1 2">
    <name type="scientific">Elsinoe australis</name>
    <dbReference type="NCBI Taxonomy" id="40998"/>
    <lineage>
        <taxon>Eukaryota</taxon>
        <taxon>Fungi</taxon>
        <taxon>Dikarya</taxon>
        <taxon>Ascomycota</taxon>
        <taxon>Pezizomycotina</taxon>
        <taxon>Dothideomycetes</taxon>
        <taxon>Dothideomycetidae</taxon>
        <taxon>Myriangiales</taxon>
        <taxon>Elsinoaceae</taxon>
        <taxon>Elsinoe</taxon>
    </lineage>
</organism>
<evidence type="ECO:0000313" key="2">
    <source>
        <dbReference type="Proteomes" id="UP000243723"/>
    </source>
</evidence>
<dbReference type="OrthoDB" id="2963168at2759"/>
<name>A0A2P7YW90_9PEZI</name>
<dbReference type="PANTHER" id="PTHR14187:SF5">
    <property type="entry name" value="HEAT SHOCK 70 KDA PROTEIN 12A"/>
    <property type="match status" value="1"/>
</dbReference>
<dbReference type="Proteomes" id="UP000243723">
    <property type="component" value="Unassembled WGS sequence"/>
</dbReference>
<accession>A0A2P7YW90</accession>
<dbReference type="EMBL" id="NHZQ01000363">
    <property type="protein sequence ID" value="PSK40235.1"/>
    <property type="molecule type" value="Genomic_DNA"/>
</dbReference>
<keyword evidence="1" id="KW-0346">Stress response</keyword>
<proteinExistence type="predicted"/>
<dbReference type="PANTHER" id="PTHR14187">
    <property type="entry name" value="ALPHA KINASE/ELONGATION FACTOR 2 KINASE"/>
    <property type="match status" value="1"/>
</dbReference>
<evidence type="ECO:0000313" key="1">
    <source>
        <dbReference type="EMBL" id="PSK40235.1"/>
    </source>
</evidence>
<dbReference type="STRING" id="40998.A0A2P7YW90"/>
<comment type="caution">
    <text evidence="1">The sequence shown here is derived from an EMBL/GenBank/DDBJ whole genome shotgun (WGS) entry which is preliminary data.</text>
</comment>